<sequence length="551" mass="60128">MEEKKSSQSLMKGAMILSIGIFVSRIIGLLYRIPITNIIGDEGNALYNVAYSIYANILALTAIAMPGALSKLVAEREAIGAYRDAHRVYQITLRYFTLLAGLLAFLMAVGAPWIARTFFPEQDVVMPIQALAPTVVIATVIAIMRGYFQGRNHMTPTAISQVIEQIFNVIFSVALAYMMVGISLTAGATGSTLGTGIGALAGFIVLLFIYYKQRPALKQQIGRSQNTTYESTWIILKKLMVIMVPMVITTSVFSVMTTIDQSMITKFLPQSIDSLKARGMADYIPIAQASNLETNEIVAKLLGQFGFQYTTFINIPISLVLQLAAAAVPAIAAAMSVGNYKEVRHKTKLIFKIGLLVATPCSIAFLLFGEPIIALILSNPTGGKLLAAGGIGLIFITLAQLSAGILQGMGRPQVATFNALIACFIKVVLNSIALSIPILNIYGFIHSTALCYFIYALLNIRYLSKLLHLRFNWRKLLLKPLGSSIVMGIISMLVYVLVEKILDGSKWSMLFVIPVAMLTYFIVGLKTGTITKQDLLYLPGGKKLIHFLNKE</sequence>
<protein>
    <submittedName>
        <fullName evidence="1">Polysaccharide biosynthesis protein</fullName>
    </submittedName>
</protein>
<dbReference type="Proteomes" id="UP000224460">
    <property type="component" value="Unassembled WGS sequence"/>
</dbReference>
<keyword evidence="2" id="KW-1185">Reference proteome</keyword>
<reference evidence="1" key="1">
    <citation type="submission" date="2017-10" db="EMBL/GenBank/DDBJ databases">
        <title>Genome sequence of cellulolytic Lachnospiraceae bacterium XHS1971 isolated from hotspring sediment.</title>
        <authorList>
            <person name="Vasudevan G."/>
            <person name="Joshi A.J."/>
            <person name="Hivarkar S."/>
            <person name="Lanjekar V.B."/>
            <person name="Dhakephalkar P.K."/>
            <person name="Dagar S."/>
        </authorList>
    </citation>
    <scope>NUCLEOTIDE SEQUENCE</scope>
    <source>
        <strain evidence="1">XHS1971</strain>
    </source>
</reference>
<gene>
    <name evidence="1" type="ORF">CS063_03680</name>
</gene>
<organism evidence="1 2">
    <name type="scientific">Sporanaerobium hydrogeniformans</name>
    <dbReference type="NCBI Taxonomy" id="3072179"/>
    <lineage>
        <taxon>Bacteria</taxon>
        <taxon>Bacillati</taxon>
        <taxon>Bacillota</taxon>
        <taxon>Clostridia</taxon>
        <taxon>Lachnospirales</taxon>
        <taxon>Lachnospiraceae</taxon>
        <taxon>Sporanaerobium</taxon>
    </lineage>
</organism>
<evidence type="ECO:0000313" key="2">
    <source>
        <dbReference type="Proteomes" id="UP000224460"/>
    </source>
</evidence>
<comment type="caution">
    <text evidence="1">The sequence shown here is derived from an EMBL/GenBank/DDBJ whole genome shotgun (WGS) entry which is preliminary data.</text>
</comment>
<name>A0AC61DF53_9FIRM</name>
<accession>A0AC61DF53</accession>
<proteinExistence type="predicted"/>
<evidence type="ECO:0000313" key="1">
    <source>
        <dbReference type="EMBL" id="PHV71673.1"/>
    </source>
</evidence>
<dbReference type="EMBL" id="PEDL01000002">
    <property type="protein sequence ID" value="PHV71673.1"/>
    <property type="molecule type" value="Genomic_DNA"/>
</dbReference>